<keyword evidence="2" id="KW-1185">Reference proteome</keyword>
<protein>
    <recommendedName>
        <fullName evidence="3">Zinc finger, CCHC-type</fullName>
    </recommendedName>
</protein>
<evidence type="ECO:0008006" key="3">
    <source>
        <dbReference type="Google" id="ProtNLM"/>
    </source>
</evidence>
<sequence>MSSMNTRLNIEKLDGNIVQKHGGSNNLVPVLKQESMEYMMKNVFGLRWNCRELKGIVKLRFFRLVTMILQWLKDGWRTSNLNRRQTWTAWLRSMKRNIRLGGRSRRVFWAEDTTMSTYLVNRSSSLAIGFKTPVDMLGFVGWLASIKQGMLEPVKVKNISFNKSKEYKKTFIGSSVVGSQEVQTQDLIYYHLARDREQHSAWELFGYREDSNEAAFVVSAVDKIYAHESLTFNDTVAYEVIYRWKARLKEDMDARSDVYVLSNDYRKCSDDNDGYYCEYTPGMFIHLFLYIDGMGFPCWCKTEICVTKGLLVKAKENVLDLDIIRDQSGNTLRVSQSRIHNEKLVQSLLKGHSTLSLKNSLSGDCDVENNGKRGLKEGSMAKGTLDRVKI</sequence>
<reference evidence="1" key="2">
    <citation type="submission" date="2022-01" db="EMBL/GenBank/DDBJ databases">
        <authorList>
            <person name="Yamashiro T."/>
            <person name="Shiraishi A."/>
            <person name="Satake H."/>
            <person name="Nakayama K."/>
        </authorList>
    </citation>
    <scope>NUCLEOTIDE SEQUENCE</scope>
</reference>
<proteinExistence type="predicted"/>
<dbReference type="Proteomes" id="UP001151760">
    <property type="component" value="Unassembled WGS sequence"/>
</dbReference>
<accession>A0ABQ5G6G7</accession>
<name>A0ABQ5G6G7_9ASTR</name>
<reference evidence="1" key="1">
    <citation type="journal article" date="2022" name="Int. J. Mol. Sci.">
        <title>Draft Genome of Tanacetum Coccineum: Genomic Comparison of Closely Related Tanacetum-Family Plants.</title>
        <authorList>
            <person name="Yamashiro T."/>
            <person name="Shiraishi A."/>
            <person name="Nakayama K."/>
            <person name="Satake H."/>
        </authorList>
    </citation>
    <scope>NUCLEOTIDE SEQUENCE</scope>
</reference>
<organism evidence="1 2">
    <name type="scientific">Tanacetum coccineum</name>
    <dbReference type="NCBI Taxonomy" id="301880"/>
    <lineage>
        <taxon>Eukaryota</taxon>
        <taxon>Viridiplantae</taxon>
        <taxon>Streptophyta</taxon>
        <taxon>Embryophyta</taxon>
        <taxon>Tracheophyta</taxon>
        <taxon>Spermatophyta</taxon>
        <taxon>Magnoliopsida</taxon>
        <taxon>eudicotyledons</taxon>
        <taxon>Gunneridae</taxon>
        <taxon>Pentapetalae</taxon>
        <taxon>asterids</taxon>
        <taxon>campanulids</taxon>
        <taxon>Asterales</taxon>
        <taxon>Asteraceae</taxon>
        <taxon>Asteroideae</taxon>
        <taxon>Anthemideae</taxon>
        <taxon>Anthemidinae</taxon>
        <taxon>Tanacetum</taxon>
    </lineage>
</organism>
<evidence type="ECO:0000313" key="1">
    <source>
        <dbReference type="EMBL" id="GJT71136.1"/>
    </source>
</evidence>
<evidence type="ECO:0000313" key="2">
    <source>
        <dbReference type="Proteomes" id="UP001151760"/>
    </source>
</evidence>
<comment type="caution">
    <text evidence="1">The sequence shown here is derived from an EMBL/GenBank/DDBJ whole genome shotgun (WGS) entry which is preliminary data.</text>
</comment>
<dbReference type="EMBL" id="BQNB010018142">
    <property type="protein sequence ID" value="GJT71136.1"/>
    <property type="molecule type" value="Genomic_DNA"/>
</dbReference>
<gene>
    <name evidence="1" type="ORF">Tco_1030422</name>
</gene>